<dbReference type="Gene3D" id="3.30.360.90">
    <property type="match status" value="1"/>
</dbReference>
<dbReference type="Pfam" id="PF17481">
    <property type="entry name" value="Phage_sheath_domII"/>
    <property type="match status" value="1"/>
</dbReference>
<reference evidence="6 7" key="1">
    <citation type="submission" date="2021-03" db="EMBL/GenBank/DDBJ databases">
        <title>Genomic Encyclopedia of Type Strains, Phase IV (KMG-IV): sequencing the most valuable type-strain genomes for metagenomic binning, comparative biology and taxonomic classification.</title>
        <authorList>
            <person name="Goeker M."/>
        </authorList>
    </citation>
    <scope>NUCLEOTIDE SEQUENCE [LARGE SCALE GENOMIC DNA]</scope>
    <source>
        <strain evidence="6 7">DSM 1289</strain>
    </source>
</reference>
<dbReference type="InterPro" id="IPR020287">
    <property type="entry name" value="Tail_sheath_C"/>
</dbReference>
<keyword evidence="7" id="KW-1185">Reference proteome</keyword>
<dbReference type="Gene3D" id="3.30.1490.360">
    <property type="match status" value="1"/>
</dbReference>
<sequence length="435" mass="48913">MALGGGVFVKQDKVLPGTYITTISASRAPSMLSERGVAAMPILLDWGVEGEIIEVNIEKVEKDSLKLFGYDLAHEKLKGLRDLFRNIKTAYLYRLNAGEKAKNTMSTAKYSGVRGNDIKIVVSQNVDDITKFEVKTFIDTTKVDTQLVKDVAELKDNDFVVWNREVALELTAGMPLTGGASGDTTGVEYQDFLKKIDTYAFNILGTTSTEKTVQDLFIAFTKRMRDEEGVKFQTVLYRREDANYEGIISVENKVLDKNWEESSLVYWLAGKSAGCEINDSALNKTYDGEFTIDVSYNQDELKDALLSGKFIFHRESNEVKTLKDINTLTTFTEIKNDSFSYNQTIRVLDQEAIDASKIYNAKYIGSRGKLSSLVIAYWNDLVDLNKEYDRLDAIENFNAQDIVVLEGEDKRSMVSTMAIQPVNAPEKLYMTIVVN</sequence>
<evidence type="ECO:0000313" key="6">
    <source>
        <dbReference type="EMBL" id="MBP1855408.1"/>
    </source>
</evidence>
<feature type="domain" description="Tail sheath protein C-terminal" evidence="4">
    <location>
        <begin position="335"/>
        <end position="434"/>
    </location>
</feature>
<feature type="domain" description="Tail sheath protein subtilisin-like" evidence="2">
    <location>
        <begin position="184"/>
        <end position="327"/>
    </location>
</feature>
<evidence type="ECO:0000259" key="3">
    <source>
        <dbReference type="Pfam" id="PF17481"/>
    </source>
</evidence>
<comment type="similarity">
    <text evidence="1">Belongs to the myoviridae tail sheath protein family.</text>
</comment>
<dbReference type="Pfam" id="PF22671">
    <property type="entry name" value="Gp18_domIII_N"/>
    <property type="match status" value="1"/>
</dbReference>
<dbReference type="Pfam" id="PF04984">
    <property type="entry name" value="Phage_sheath_1"/>
    <property type="match status" value="1"/>
</dbReference>
<dbReference type="Gene3D" id="2.60.40.4290">
    <property type="match status" value="1"/>
</dbReference>
<protein>
    <recommendedName>
        <fullName evidence="8">Phage tail sheath protein</fullName>
    </recommendedName>
</protein>
<dbReference type="Gene3D" id="3.40.50.11790">
    <property type="match status" value="1"/>
</dbReference>
<name>A0ABS4EBT3_9FIRM</name>
<dbReference type="Proteomes" id="UP000767291">
    <property type="component" value="Unassembled WGS sequence"/>
</dbReference>
<gene>
    <name evidence="6" type="ORF">J2Z43_001803</name>
</gene>
<evidence type="ECO:0000256" key="1">
    <source>
        <dbReference type="ARBA" id="ARBA00008005"/>
    </source>
</evidence>
<accession>A0ABS4EBT3</accession>
<evidence type="ECO:0000259" key="5">
    <source>
        <dbReference type="Pfam" id="PF22671"/>
    </source>
</evidence>
<evidence type="ECO:0000259" key="4">
    <source>
        <dbReference type="Pfam" id="PF17482"/>
    </source>
</evidence>
<dbReference type="RefSeq" id="WP_209456852.1">
    <property type="nucleotide sequence ID" value="NZ_BAAACS010000012.1"/>
</dbReference>
<evidence type="ECO:0008006" key="8">
    <source>
        <dbReference type="Google" id="ProtNLM"/>
    </source>
</evidence>
<feature type="domain" description="Tail sheath protein Gp18-like" evidence="5">
    <location>
        <begin position="35"/>
        <end position="95"/>
    </location>
</feature>
<dbReference type="EMBL" id="JAGGJX010000003">
    <property type="protein sequence ID" value="MBP1855408.1"/>
    <property type="molecule type" value="Genomic_DNA"/>
</dbReference>
<evidence type="ECO:0000313" key="7">
    <source>
        <dbReference type="Proteomes" id="UP000767291"/>
    </source>
</evidence>
<dbReference type="InterPro" id="IPR035089">
    <property type="entry name" value="Phage_sheath_subtilisin"/>
</dbReference>
<proteinExistence type="inferred from homology"/>
<dbReference type="InterPro" id="IPR054564">
    <property type="entry name" value="Gp18_domIII_N"/>
</dbReference>
<feature type="domain" description="Phage tail sheath protein-like beta-sandwich" evidence="3">
    <location>
        <begin position="96"/>
        <end position="180"/>
    </location>
</feature>
<dbReference type="Pfam" id="PF17482">
    <property type="entry name" value="Phage_sheath_1C"/>
    <property type="match status" value="1"/>
</dbReference>
<dbReference type="Gene3D" id="3.30.1370.220">
    <property type="match status" value="1"/>
</dbReference>
<dbReference type="InterPro" id="IPR035326">
    <property type="entry name" value="Beta_sandwich_Seath"/>
</dbReference>
<evidence type="ECO:0000259" key="2">
    <source>
        <dbReference type="Pfam" id="PF04984"/>
    </source>
</evidence>
<comment type="caution">
    <text evidence="6">The sequence shown here is derived from an EMBL/GenBank/DDBJ whole genome shotgun (WGS) entry which is preliminary data.</text>
</comment>
<organism evidence="6 7">
    <name type="scientific">Metaclostridioides mangenotii</name>
    <dbReference type="NCBI Taxonomy" id="1540"/>
    <lineage>
        <taxon>Bacteria</taxon>
        <taxon>Bacillati</taxon>
        <taxon>Bacillota</taxon>
        <taxon>Clostridia</taxon>
        <taxon>Peptostreptococcales</taxon>
        <taxon>Peptostreptococcaceae</taxon>
        <taxon>Metaclostridioides</taxon>
    </lineage>
</organism>